<reference evidence="3" key="1">
    <citation type="submission" date="2015-09" db="EMBL/GenBank/DDBJ databases">
        <authorList>
            <consortium name="Pathogen Informatics"/>
        </authorList>
    </citation>
    <scope>NUCLEOTIDE SEQUENCE [LARGE SCALE GENOMIC DNA]</scope>
    <source>
        <strain evidence="3">Lake Konstanz</strain>
    </source>
</reference>
<dbReference type="AlphaFoldDB" id="A0A0S4J3N8"/>
<feature type="region of interest" description="Disordered" evidence="1">
    <location>
        <begin position="1"/>
        <end position="42"/>
    </location>
</feature>
<organism evidence="2 3">
    <name type="scientific">Bodo saltans</name>
    <name type="common">Flagellated protozoan</name>
    <dbReference type="NCBI Taxonomy" id="75058"/>
    <lineage>
        <taxon>Eukaryota</taxon>
        <taxon>Discoba</taxon>
        <taxon>Euglenozoa</taxon>
        <taxon>Kinetoplastea</taxon>
        <taxon>Metakinetoplastina</taxon>
        <taxon>Eubodonida</taxon>
        <taxon>Bodonidae</taxon>
        <taxon>Bodo</taxon>
    </lineage>
</organism>
<accession>A0A0S4J3N8</accession>
<name>A0A0S4J3N8_BODSA</name>
<feature type="compositionally biased region" description="Acidic residues" evidence="1">
    <location>
        <begin position="28"/>
        <end position="41"/>
    </location>
</feature>
<gene>
    <name evidence="2" type="ORF">BSAL_85880</name>
</gene>
<evidence type="ECO:0000313" key="3">
    <source>
        <dbReference type="Proteomes" id="UP000051952"/>
    </source>
</evidence>
<keyword evidence="3" id="KW-1185">Reference proteome</keyword>
<protein>
    <submittedName>
        <fullName evidence="2">Uncharacterized protein</fullName>
    </submittedName>
</protein>
<proteinExistence type="predicted"/>
<dbReference type="VEuPathDB" id="TriTrypDB:BSAL_85880"/>
<dbReference type="Proteomes" id="UP000051952">
    <property type="component" value="Unassembled WGS sequence"/>
</dbReference>
<sequence length="188" mass="21692">MQVRSPHAHYNSYGHMQSPDPYARREEYAEEEEDEEEEDGTDWQGLVEQFGFPGKRHTVARRRLCTGQGQERTMNLFSREVDPKSPIRGEGPRRHLLAQPQSMSNAFQAAGDEVPFFRGGKRVAVQEHQLFDHTQRVLRTELQEASGPYRAHVRVGGGIKPQDELSLTLQGSATPQRETRRQFFDFRR</sequence>
<dbReference type="EMBL" id="CYKH01001024">
    <property type="protein sequence ID" value="CUG78699.1"/>
    <property type="molecule type" value="Genomic_DNA"/>
</dbReference>
<evidence type="ECO:0000313" key="2">
    <source>
        <dbReference type="EMBL" id="CUG78699.1"/>
    </source>
</evidence>
<evidence type="ECO:0000256" key="1">
    <source>
        <dbReference type="SAM" id="MobiDB-lite"/>
    </source>
</evidence>